<evidence type="ECO:0008006" key="7">
    <source>
        <dbReference type="Google" id="ProtNLM"/>
    </source>
</evidence>
<comment type="similarity">
    <text evidence="1 4">Belongs to the short-chain dehydrogenases/reductases (SDR) family.</text>
</comment>
<proteinExistence type="inferred from homology"/>
<dbReference type="PROSITE" id="PS00061">
    <property type="entry name" value="ADH_SHORT"/>
    <property type="match status" value="1"/>
</dbReference>
<evidence type="ECO:0000256" key="2">
    <source>
        <dbReference type="ARBA" id="ARBA00022857"/>
    </source>
</evidence>
<keyword evidence="2" id="KW-0521">NADP</keyword>
<dbReference type="OrthoDB" id="4131217at2759"/>
<evidence type="ECO:0000313" key="5">
    <source>
        <dbReference type="EMBL" id="TPX73987.1"/>
    </source>
</evidence>
<dbReference type="EMBL" id="QEAP01000151">
    <property type="protein sequence ID" value="TPX73987.1"/>
    <property type="molecule type" value="Genomic_DNA"/>
</dbReference>
<evidence type="ECO:0000256" key="3">
    <source>
        <dbReference type="ARBA" id="ARBA00023002"/>
    </source>
</evidence>
<dbReference type="InterPro" id="IPR036291">
    <property type="entry name" value="NAD(P)-bd_dom_sf"/>
</dbReference>
<reference evidence="5 6" key="1">
    <citation type="journal article" date="2019" name="Sci. Rep.">
        <title>Comparative genomics of chytrid fungi reveal insights into the obligate biotrophic and pathogenic lifestyle of Synchytrium endobioticum.</title>
        <authorList>
            <person name="van de Vossenberg B.T.L.H."/>
            <person name="Warris S."/>
            <person name="Nguyen H.D.T."/>
            <person name="van Gent-Pelzer M.P.E."/>
            <person name="Joly D.L."/>
            <person name="van de Geest H.C."/>
            <person name="Bonants P.J.M."/>
            <person name="Smith D.S."/>
            <person name="Levesque C.A."/>
            <person name="van der Lee T.A.J."/>
        </authorList>
    </citation>
    <scope>NUCLEOTIDE SEQUENCE [LARGE SCALE GENOMIC DNA]</scope>
    <source>
        <strain evidence="5 6">CBS 675.73</strain>
    </source>
</reference>
<dbReference type="PANTHER" id="PTHR44229">
    <property type="entry name" value="15-HYDROXYPROSTAGLANDIN DEHYDROGENASE [NAD(+)]"/>
    <property type="match status" value="1"/>
</dbReference>
<keyword evidence="6" id="KW-1185">Reference proteome</keyword>
<keyword evidence="3" id="KW-0560">Oxidoreductase</keyword>
<dbReference type="InterPro" id="IPR002347">
    <property type="entry name" value="SDR_fam"/>
</dbReference>
<organism evidence="5 6">
    <name type="scientific">Chytriomyces confervae</name>
    <dbReference type="NCBI Taxonomy" id="246404"/>
    <lineage>
        <taxon>Eukaryota</taxon>
        <taxon>Fungi</taxon>
        <taxon>Fungi incertae sedis</taxon>
        <taxon>Chytridiomycota</taxon>
        <taxon>Chytridiomycota incertae sedis</taxon>
        <taxon>Chytridiomycetes</taxon>
        <taxon>Chytridiales</taxon>
        <taxon>Chytriomycetaceae</taxon>
        <taxon>Chytriomyces</taxon>
    </lineage>
</organism>
<dbReference type="InterPro" id="IPR020904">
    <property type="entry name" value="Sc_DH/Rdtase_CS"/>
</dbReference>
<evidence type="ECO:0000313" key="6">
    <source>
        <dbReference type="Proteomes" id="UP000320333"/>
    </source>
</evidence>
<evidence type="ECO:0000256" key="4">
    <source>
        <dbReference type="RuleBase" id="RU000363"/>
    </source>
</evidence>
<sequence>MYDVRGKVAFITGVGAGFGAELAQRLAQKGALIGGCDINVEKALETADKINSLYPNACVAVHCDVGVMEDIEGAFKRVLEHFGRVDIVVNNAGISEFHKFIEDPDADWKTVIDIDLNAVIKGTQLGLNQMRKQSPPGGVIVNVASMAGFIPDVNMPIYVAAKMGVVGFTRSLGRKLLKTQGVRVNGIAPTFAMTNMGKLALQSEDFAKHVANSTVPVPLVIDAFMRAIEDDSLSGDILRITAQNGIDVLPTGRASQKKKDSSKL</sequence>
<dbReference type="GO" id="GO:0005737">
    <property type="term" value="C:cytoplasm"/>
    <property type="evidence" value="ECO:0007669"/>
    <property type="project" value="TreeGrafter"/>
</dbReference>
<evidence type="ECO:0000256" key="1">
    <source>
        <dbReference type="ARBA" id="ARBA00006484"/>
    </source>
</evidence>
<gene>
    <name evidence="5" type="ORF">CcCBS67573_g04733</name>
</gene>
<dbReference type="AlphaFoldDB" id="A0A507FEI3"/>
<dbReference type="SUPFAM" id="SSF51735">
    <property type="entry name" value="NAD(P)-binding Rossmann-fold domains"/>
    <property type="match status" value="1"/>
</dbReference>
<dbReference type="PRINTS" id="PR00081">
    <property type="entry name" value="GDHRDH"/>
</dbReference>
<dbReference type="PANTHER" id="PTHR44229:SF4">
    <property type="entry name" value="15-HYDROXYPROSTAGLANDIN DEHYDROGENASE [NAD(+)]"/>
    <property type="match status" value="1"/>
</dbReference>
<dbReference type="STRING" id="246404.A0A507FEI3"/>
<dbReference type="Gene3D" id="3.40.50.720">
    <property type="entry name" value="NAD(P)-binding Rossmann-like Domain"/>
    <property type="match status" value="1"/>
</dbReference>
<dbReference type="Proteomes" id="UP000320333">
    <property type="component" value="Unassembled WGS sequence"/>
</dbReference>
<name>A0A507FEI3_9FUNG</name>
<comment type="caution">
    <text evidence="5">The sequence shown here is derived from an EMBL/GenBank/DDBJ whole genome shotgun (WGS) entry which is preliminary data.</text>
</comment>
<dbReference type="GO" id="GO:0016616">
    <property type="term" value="F:oxidoreductase activity, acting on the CH-OH group of donors, NAD or NADP as acceptor"/>
    <property type="evidence" value="ECO:0007669"/>
    <property type="project" value="TreeGrafter"/>
</dbReference>
<accession>A0A507FEI3</accession>
<dbReference type="Pfam" id="PF00106">
    <property type="entry name" value="adh_short"/>
    <property type="match status" value="1"/>
</dbReference>
<dbReference type="PRINTS" id="PR00080">
    <property type="entry name" value="SDRFAMILY"/>
</dbReference>
<protein>
    <recommendedName>
        <fullName evidence="7">3-oxoacyl-[acyl-carrier-protein] reductase</fullName>
    </recommendedName>
</protein>